<gene>
    <name evidence="2" type="ORF">DPX16_11933</name>
</gene>
<dbReference type="Proteomes" id="UP000281406">
    <property type="component" value="Unassembled WGS sequence"/>
</dbReference>
<feature type="region of interest" description="Disordered" evidence="1">
    <location>
        <begin position="52"/>
        <end position="75"/>
    </location>
</feature>
<evidence type="ECO:0000313" key="2">
    <source>
        <dbReference type="EMBL" id="ROL43901.1"/>
    </source>
</evidence>
<evidence type="ECO:0000256" key="1">
    <source>
        <dbReference type="SAM" id="MobiDB-lite"/>
    </source>
</evidence>
<sequence length="75" mass="8029">MRPRRALQLSPQVCELRRGLYLAVKAALCYEGADSEEDREGLGCHLGFSQNGAQAPSAPFEKSTGVGFSGSQLQS</sequence>
<keyword evidence="3" id="KW-1185">Reference proteome</keyword>
<evidence type="ECO:0000313" key="3">
    <source>
        <dbReference type="Proteomes" id="UP000281406"/>
    </source>
</evidence>
<name>A0A3N0YDF9_ANAGA</name>
<dbReference type="EMBL" id="RJVU01047120">
    <property type="protein sequence ID" value="ROL43901.1"/>
    <property type="molecule type" value="Genomic_DNA"/>
</dbReference>
<comment type="caution">
    <text evidence="2">The sequence shown here is derived from an EMBL/GenBank/DDBJ whole genome shotgun (WGS) entry which is preliminary data.</text>
</comment>
<dbReference type="AlphaFoldDB" id="A0A3N0YDF9"/>
<reference evidence="2 3" key="1">
    <citation type="submission" date="2018-10" db="EMBL/GenBank/DDBJ databases">
        <title>Genome assembly for a Yunnan-Guizhou Plateau 3E fish, Anabarilius grahami (Regan), and its evolutionary and genetic applications.</title>
        <authorList>
            <person name="Jiang W."/>
        </authorList>
    </citation>
    <scope>NUCLEOTIDE SEQUENCE [LARGE SCALE GENOMIC DNA]</scope>
    <source>
        <strain evidence="2">AG-KIZ</strain>
        <tissue evidence="2">Muscle</tissue>
    </source>
</reference>
<protein>
    <submittedName>
        <fullName evidence="2">Uncharacterized protein</fullName>
    </submittedName>
</protein>
<proteinExistence type="predicted"/>
<organism evidence="2 3">
    <name type="scientific">Anabarilius grahami</name>
    <name type="common">Kanglang fish</name>
    <name type="synonym">Barilius grahami</name>
    <dbReference type="NCBI Taxonomy" id="495550"/>
    <lineage>
        <taxon>Eukaryota</taxon>
        <taxon>Metazoa</taxon>
        <taxon>Chordata</taxon>
        <taxon>Craniata</taxon>
        <taxon>Vertebrata</taxon>
        <taxon>Euteleostomi</taxon>
        <taxon>Actinopterygii</taxon>
        <taxon>Neopterygii</taxon>
        <taxon>Teleostei</taxon>
        <taxon>Ostariophysi</taxon>
        <taxon>Cypriniformes</taxon>
        <taxon>Xenocyprididae</taxon>
        <taxon>Xenocypridinae</taxon>
        <taxon>Xenocypridinae incertae sedis</taxon>
        <taxon>Anabarilius</taxon>
    </lineage>
</organism>
<accession>A0A3N0YDF9</accession>